<feature type="compositionally biased region" description="Low complexity" evidence="1">
    <location>
        <begin position="63"/>
        <end position="77"/>
    </location>
</feature>
<evidence type="ECO:0000313" key="5">
    <source>
        <dbReference type="Proteomes" id="UP000015105"/>
    </source>
</evidence>
<reference evidence="4" key="3">
    <citation type="journal article" date="2017" name="Nature">
        <title>Genome sequence of the progenitor of the wheat D genome Aegilops tauschii.</title>
        <authorList>
            <person name="Luo M.C."/>
            <person name="Gu Y.Q."/>
            <person name="Puiu D."/>
            <person name="Wang H."/>
            <person name="Twardziok S.O."/>
            <person name="Deal K.R."/>
            <person name="Huo N."/>
            <person name="Zhu T."/>
            <person name="Wang L."/>
            <person name="Wang Y."/>
            <person name="McGuire P.E."/>
            <person name="Liu S."/>
            <person name="Long H."/>
            <person name="Ramasamy R.K."/>
            <person name="Rodriguez J.C."/>
            <person name="Van S.L."/>
            <person name="Yuan L."/>
            <person name="Wang Z."/>
            <person name="Xia Z."/>
            <person name="Xiao L."/>
            <person name="Anderson O.D."/>
            <person name="Ouyang S."/>
            <person name="Liang Y."/>
            <person name="Zimin A.V."/>
            <person name="Pertea G."/>
            <person name="Qi P."/>
            <person name="Bennetzen J.L."/>
            <person name="Dai X."/>
            <person name="Dawson M.W."/>
            <person name="Muller H.G."/>
            <person name="Kugler K."/>
            <person name="Rivarola-Duarte L."/>
            <person name="Spannagl M."/>
            <person name="Mayer K.F.X."/>
            <person name="Lu F.H."/>
            <person name="Bevan M.W."/>
            <person name="Leroy P."/>
            <person name="Li P."/>
            <person name="You F.M."/>
            <person name="Sun Q."/>
            <person name="Liu Z."/>
            <person name="Lyons E."/>
            <person name="Wicker T."/>
            <person name="Salzberg S.L."/>
            <person name="Devos K.M."/>
            <person name="Dvorak J."/>
        </authorList>
    </citation>
    <scope>NUCLEOTIDE SEQUENCE [LARGE SCALE GENOMIC DNA]</scope>
    <source>
        <strain evidence="4">cv. AL8/78</strain>
    </source>
</reference>
<feature type="region of interest" description="Disordered" evidence="1">
    <location>
        <begin position="37"/>
        <end position="77"/>
    </location>
</feature>
<dbReference type="Pfam" id="PF11926">
    <property type="entry name" value="DUF3444"/>
    <property type="match status" value="1"/>
</dbReference>
<reference evidence="4" key="4">
    <citation type="submission" date="2019-03" db="UniProtKB">
        <authorList>
            <consortium name="EnsemblPlants"/>
        </authorList>
    </citation>
    <scope>IDENTIFICATION</scope>
</reference>
<proteinExistence type="predicted"/>
<dbReference type="AlphaFoldDB" id="A0A453QED8"/>
<keyword evidence="5" id="KW-1185">Reference proteome</keyword>
<name>A0A453QED8_AEGTS</name>
<dbReference type="Pfam" id="PF23551">
    <property type="entry name" value="Zn_ribbon_20"/>
    <property type="match status" value="1"/>
</dbReference>
<evidence type="ECO:0000256" key="1">
    <source>
        <dbReference type="SAM" id="MobiDB-lite"/>
    </source>
</evidence>
<dbReference type="Proteomes" id="UP000015105">
    <property type="component" value="Chromosome 7D"/>
</dbReference>
<organism evidence="4 5">
    <name type="scientific">Aegilops tauschii subsp. strangulata</name>
    <name type="common">Goatgrass</name>
    <dbReference type="NCBI Taxonomy" id="200361"/>
    <lineage>
        <taxon>Eukaryota</taxon>
        <taxon>Viridiplantae</taxon>
        <taxon>Streptophyta</taxon>
        <taxon>Embryophyta</taxon>
        <taxon>Tracheophyta</taxon>
        <taxon>Spermatophyta</taxon>
        <taxon>Magnoliopsida</taxon>
        <taxon>Liliopsida</taxon>
        <taxon>Poales</taxon>
        <taxon>Poaceae</taxon>
        <taxon>BOP clade</taxon>
        <taxon>Pooideae</taxon>
        <taxon>Triticodae</taxon>
        <taxon>Triticeae</taxon>
        <taxon>Triticinae</taxon>
        <taxon>Aegilops</taxon>
    </lineage>
</organism>
<evidence type="ECO:0000259" key="2">
    <source>
        <dbReference type="Pfam" id="PF11926"/>
    </source>
</evidence>
<reference evidence="5" key="1">
    <citation type="journal article" date="2014" name="Science">
        <title>Ancient hybridizations among the ancestral genomes of bread wheat.</title>
        <authorList>
            <consortium name="International Wheat Genome Sequencing Consortium,"/>
            <person name="Marcussen T."/>
            <person name="Sandve S.R."/>
            <person name="Heier L."/>
            <person name="Spannagl M."/>
            <person name="Pfeifer M."/>
            <person name="Jakobsen K.S."/>
            <person name="Wulff B.B."/>
            <person name="Steuernagel B."/>
            <person name="Mayer K.F."/>
            <person name="Olsen O.A."/>
        </authorList>
    </citation>
    <scope>NUCLEOTIDE SEQUENCE [LARGE SCALE GENOMIC DNA]</scope>
    <source>
        <strain evidence="5">cv. AL8/78</strain>
    </source>
</reference>
<dbReference type="Gramene" id="AET7Gv20070100.1">
    <property type="protein sequence ID" value="AET7Gv20070100.1"/>
    <property type="gene ID" value="AET7Gv20070100"/>
</dbReference>
<evidence type="ECO:0000313" key="4">
    <source>
        <dbReference type="EnsemblPlants" id="AET7Gv20070100.1"/>
    </source>
</evidence>
<reference evidence="5" key="2">
    <citation type="journal article" date="2017" name="Nat. Plants">
        <title>The Aegilops tauschii genome reveals multiple impacts of transposons.</title>
        <authorList>
            <person name="Zhao G."/>
            <person name="Zou C."/>
            <person name="Li K."/>
            <person name="Wang K."/>
            <person name="Li T."/>
            <person name="Gao L."/>
            <person name="Zhang X."/>
            <person name="Wang H."/>
            <person name="Yang Z."/>
            <person name="Liu X."/>
            <person name="Jiang W."/>
            <person name="Mao L."/>
            <person name="Kong X."/>
            <person name="Jiao Y."/>
            <person name="Jia J."/>
        </authorList>
    </citation>
    <scope>NUCLEOTIDE SEQUENCE [LARGE SCALE GENOMIC DNA]</scope>
    <source>
        <strain evidence="5">cv. AL8/78</strain>
    </source>
</reference>
<dbReference type="PANTHER" id="PTHR44137">
    <property type="entry name" value="BNAC03G44070D PROTEIN"/>
    <property type="match status" value="1"/>
</dbReference>
<feature type="domain" description="DUF3444" evidence="2">
    <location>
        <begin position="295"/>
        <end position="484"/>
    </location>
</feature>
<evidence type="ECO:0000259" key="3">
    <source>
        <dbReference type="Pfam" id="PF23551"/>
    </source>
</evidence>
<accession>A0A453QED8</accession>
<dbReference type="EnsemblPlants" id="AET7Gv20070100.1">
    <property type="protein sequence ID" value="AET7Gv20070100.1"/>
    <property type="gene ID" value="AET7Gv20070100"/>
</dbReference>
<sequence>RWLQMLVFYIKPKQRRPSPPTTQSCLTQLSLQTKAQALTEPTQPKPRANPHAGGRRPRPTTMPGDASSPTSTAAAALAQAEADLSAGRLRAAQRHARRAARLDPDSAAASVLLAATSVLLADAGSPRATLLLPEDPKSSLASDPDAIRRHYKSLSRSLRPGDGASSYPAAAAAAQEALRRAADAYAALKEEREAPPTFWTACAGCRLLHEFDRQYVGFRLTCPSCRRSFLAAEVPPPPPPKKHKAEKTLAEMQLQLAKRKGKDQRAAQSSSSGDSDEPSELEVPEEEPDSYHSGQMAVEDSDFYNFDADRMEKCFKRGQVWALYGDDDGMPRHYALVETASPGRQFRAQIRWLEHQPDGKEGKPCGAFKVGREVTVHSVNVFSHLVACERVAREAYRVYPKKGSVWALHAGEYADTGRPKYDFVVFLSGYSEVHGISFGYLEKVEGFRSIFARREIGVRAVQYLREGDVGLLSHQTPARKVSKGEASTLPRGDCWELDPASLPAELLHA</sequence>
<feature type="domain" description="Zinc beta-ribbon" evidence="3">
    <location>
        <begin position="198"/>
        <end position="231"/>
    </location>
</feature>
<feature type="compositionally biased region" description="Acidic residues" evidence="1">
    <location>
        <begin position="274"/>
        <end position="288"/>
    </location>
</feature>
<dbReference type="InterPro" id="IPR056988">
    <property type="entry name" value="Zn_ribbon_pln"/>
</dbReference>
<reference evidence="4" key="5">
    <citation type="journal article" date="2021" name="G3 (Bethesda)">
        <title>Aegilops tauschii genome assembly Aet v5.0 features greater sequence contiguity and improved annotation.</title>
        <authorList>
            <person name="Wang L."/>
            <person name="Zhu T."/>
            <person name="Rodriguez J.C."/>
            <person name="Deal K.R."/>
            <person name="Dubcovsky J."/>
            <person name="McGuire P.E."/>
            <person name="Lux T."/>
            <person name="Spannagl M."/>
            <person name="Mayer K.F.X."/>
            <person name="Baldrich P."/>
            <person name="Meyers B.C."/>
            <person name="Huo N."/>
            <person name="Gu Y.Q."/>
            <person name="Zhou H."/>
            <person name="Devos K.M."/>
            <person name="Bennetzen J.L."/>
            <person name="Unver T."/>
            <person name="Budak H."/>
            <person name="Gulick P.J."/>
            <person name="Galiba G."/>
            <person name="Kalapos B."/>
            <person name="Nelson D.R."/>
            <person name="Li P."/>
            <person name="You F.M."/>
            <person name="Luo M.C."/>
            <person name="Dvorak J."/>
        </authorList>
    </citation>
    <scope>NUCLEOTIDE SEQUENCE [LARGE SCALE GENOMIC DNA]</scope>
    <source>
        <strain evidence="4">cv. AL8/78</strain>
    </source>
</reference>
<dbReference type="InterPro" id="IPR024593">
    <property type="entry name" value="DUF3444"/>
</dbReference>
<dbReference type="STRING" id="200361.A0A453QED8"/>
<protein>
    <submittedName>
        <fullName evidence="4">Uncharacterized protein</fullName>
    </submittedName>
</protein>
<feature type="region of interest" description="Disordered" evidence="1">
    <location>
        <begin position="256"/>
        <end position="294"/>
    </location>
</feature>
<dbReference type="PANTHER" id="PTHR44137:SF24">
    <property type="entry name" value="DNAJ HEAT SHOCK N-TERMINAL DOMAIN-CONTAINING PROTEIN"/>
    <property type="match status" value="1"/>
</dbReference>